<dbReference type="Pfam" id="PF20101">
    <property type="entry name" value="DUF6491"/>
    <property type="match status" value="1"/>
</dbReference>
<name>A0A5D4XX92_9GAMM</name>
<evidence type="ECO:0000313" key="2">
    <source>
        <dbReference type="Proteomes" id="UP000324973"/>
    </source>
</evidence>
<organism evidence="1 2">
    <name type="scientific">Luteimonas viscosa</name>
    <dbReference type="NCBI Taxonomy" id="1132694"/>
    <lineage>
        <taxon>Bacteria</taxon>
        <taxon>Pseudomonadati</taxon>
        <taxon>Pseudomonadota</taxon>
        <taxon>Gammaproteobacteria</taxon>
        <taxon>Lysobacterales</taxon>
        <taxon>Lysobacteraceae</taxon>
        <taxon>Luteimonas</taxon>
    </lineage>
</organism>
<reference evidence="1 2" key="1">
    <citation type="submission" date="2019-08" db="EMBL/GenBank/DDBJ databases">
        <title>Luteimonas viscosus sp. nov., isolated from soil of a sunflower field.</title>
        <authorList>
            <person name="Jianli Z."/>
            <person name="Ying Z."/>
        </authorList>
    </citation>
    <scope>NUCLEOTIDE SEQUENCE [LARGE SCALE GENOMIC DNA]</scope>
    <source>
        <strain evidence="1 2">XBU10</strain>
    </source>
</reference>
<dbReference type="OrthoDB" id="6047015at2"/>
<evidence type="ECO:0000313" key="1">
    <source>
        <dbReference type="EMBL" id="TYT27642.1"/>
    </source>
</evidence>
<proteinExistence type="predicted"/>
<accession>A0A5D4XX92</accession>
<dbReference type="AlphaFoldDB" id="A0A5D4XX92"/>
<keyword evidence="2" id="KW-1185">Reference proteome</keyword>
<dbReference type="InterPro" id="IPR045500">
    <property type="entry name" value="DUF6491"/>
</dbReference>
<dbReference type="Proteomes" id="UP000324973">
    <property type="component" value="Unassembled WGS sequence"/>
</dbReference>
<gene>
    <name evidence="1" type="ORF">FZO89_13925</name>
</gene>
<protein>
    <submittedName>
        <fullName evidence="1">Uncharacterized protein</fullName>
    </submittedName>
</protein>
<dbReference type="EMBL" id="VTFT01000001">
    <property type="protein sequence ID" value="TYT27642.1"/>
    <property type="molecule type" value="Genomic_DNA"/>
</dbReference>
<sequence>MITALAGLLALAGCASDAGLRASEKLALYTAHAGEPVSSFRYFGSINGWTPLGDSALAVWTRPSEAWLLELQGPCQDMSFSPTIGLTNQMGRVHARFDKVIVRGGGAVGMPCHIGRIRPLDVKAIRATEKELREARVEEREAGDGAR</sequence>
<comment type="caution">
    <text evidence="1">The sequence shown here is derived from an EMBL/GenBank/DDBJ whole genome shotgun (WGS) entry which is preliminary data.</text>
</comment>